<evidence type="ECO:0000256" key="11">
    <source>
        <dbReference type="RuleBase" id="RU362081"/>
    </source>
</evidence>
<dbReference type="Pfam" id="PF00702">
    <property type="entry name" value="Hydrolase"/>
    <property type="match status" value="1"/>
</dbReference>
<dbReference type="SUPFAM" id="SSF56784">
    <property type="entry name" value="HAD-like"/>
    <property type="match status" value="1"/>
</dbReference>
<dbReference type="InterPro" id="IPR051014">
    <property type="entry name" value="Cation_Transport_ATPase_IB"/>
</dbReference>
<dbReference type="SFLD" id="SFLDF00027">
    <property type="entry name" value="p-type_atpase"/>
    <property type="match status" value="1"/>
</dbReference>
<evidence type="ECO:0000313" key="13">
    <source>
        <dbReference type="EMBL" id="VYT19600.1"/>
    </source>
</evidence>
<sequence length="620" mass="68275">MKERIRNNVYMTVCGLLLYLGSVWLSRSYHLPSDIAFGCFFAAYLLAGYSVFQKIAEHFLEKIFLDGNVLLVITTICAFAVGYYVEAVAVILIFQVGHLIEMITIDRSKRRIRELIDVHAILANKLVDGEEIQVEPSELEKDDRILIRPGERVPVDGIVVSGTTSLDTQMITGEAIPREEEPGGIVYSGSLNLTGAIEVKVLHTYDDSTVSRILNIVENVDTKKAESEHKVQRYIQIYVGLILASAAMLVVLPSLFDKTYEYVTGMKRVVVFLAAACPCAIGMSVSTAFLGGILSAAKKGVIVKGGVYLEILAKVNTFLFDKTGTLTEGVFEVQEVHAQWLTEEELLEIATYVESYSNHPIAVSLKNAYGKELEKTRMTEMEEIPGYGLTAIYEGKKVYVGNARLMEERGIRFQEIHKSGSVIYIAVDGKYAGYIVVSDMIKKDAKEMIMYLKKHCQAVAVMVTGDTQFTGKEVAEELELDYYYANQLPQDKVERLEEFLNMQDDTECLAAVGDGINDAPVLTRADVGIAMGALGSDAAIEAADIVLMDDEPLALVDAVRIAKETLKVIRQNTVYAVLIKIIVLGLALCGMITIKGAIIWEVCVIVLAIVNAAWASKNPA</sequence>
<evidence type="ECO:0000259" key="12">
    <source>
        <dbReference type="Pfam" id="PF00122"/>
    </source>
</evidence>
<dbReference type="InterPro" id="IPR027256">
    <property type="entry name" value="P-typ_ATPase_IB"/>
</dbReference>
<proteinExistence type="inferred from homology"/>
<keyword evidence="4 11" id="KW-0812">Transmembrane</keyword>
<keyword evidence="7 11" id="KW-1133">Transmembrane helix</keyword>
<dbReference type="InterPro" id="IPR023299">
    <property type="entry name" value="ATPase_P-typ_cyto_dom_N"/>
</dbReference>
<feature type="transmembrane region" description="Helical" evidence="11">
    <location>
        <begin position="268"/>
        <end position="294"/>
    </location>
</feature>
<feature type="transmembrane region" description="Helical" evidence="11">
    <location>
        <begin position="9"/>
        <end position="29"/>
    </location>
</feature>
<evidence type="ECO:0000256" key="5">
    <source>
        <dbReference type="ARBA" id="ARBA00022723"/>
    </source>
</evidence>
<dbReference type="InterPro" id="IPR023214">
    <property type="entry name" value="HAD_sf"/>
</dbReference>
<dbReference type="NCBIfam" id="TIGR01512">
    <property type="entry name" value="ATPase-IB2_Cd"/>
    <property type="match status" value="1"/>
</dbReference>
<dbReference type="PANTHER" id="PTHR48085:SF5">
    <property type="entry name" value="CADMIUM_ZINC-TRANSPORTING ATPASE HMA4-RELATED"/>
    <property type="match status" value="1"/>
</dbReference>
<feature type="transmembrane region" description="Helical" evidence="11">
    <location>
        <begin position="64"/>
        <end position="81"/>
    </location>
</feature>
<dbReference type="InterPro" id="IPR036412">
    <property type="entry name" value="HAD-like_sf"/>
</dbReference>
<dbReference type="Gene3D" id="2.70.150.10">
    <property type="entry name" value="Calcium-transporting ATPase, cytoplasmic transduction domain A"/>
    <property type="match status" value="1"/>
</dbReference>
<dbReference type="SFLD" id="SFLDS00003">
    <property type="entry name" value="Haloacid_Dehalogenase"/>
    <property type="match status" value="1"/>
</dbReference>
<feature type="transmembrane region" description="Helical" evidence="11">
    <location>
        <begin position="573"/>
        <end position="593"/>
    </location>
</feature>
<evidence type="ECO:0000256" key="1">
    <source>
        <dbReference type="ARBA" id="ARBA00004141"/>
    </source>
</evidence>
<keyword evidence="8 11" id="KW-0472">Membrane</keyword>
<comment type="subcellular location">
    <subcellularLocation>
        <location evidence="11">Cell membrane</location>
    </subcellularLocation>
    <subcellularLocation>
        <location evidence="1">Membrane</location>
        <topology evidence="1">Multi-pass membrane protein</topology>
    </subcellularLocation>
</comment>
<keyword evidence="6" id="KW-1278">Translocase</keyword>
<dbReference type="InterPro" id="IPR023298">
    <property type="entry name" value="ATPase_P-typ_TM_dom_sf"/>
</dbReference>
<organism evidence="13">
    <name type="scientific">[Clostridium] nexile</name>
    <dbReference type="NCBI Taxonomy" id="29361"/>
    <lineage>
        <taxon>Bacteria</taxon>
        <taxon>Bacillati</taxon>
        <taxon>Bacillota</taxon>
        <taxon>Clostridia</taxon>
        <taxon>Lachnospirales</taxon>
        <taxon>Lachnospiraceae</taxon>
        <taxon>Tyzzerella</taxon>
    </lineage>
</organism>
<dbReference type="PRINTS" id="PR00119">
    <property type="entry name" value="CATATPASE"/>
</dbReference>
<protein>
    <recommendedName>
        <fullName evidence="9">Cd(2+)-exporting ATPase</fullName>
        <ecNumber evidence="9">7.2.2.21</ecNumber>
    </recommendedName>
</protein>
<comment type="similarity">
    <text evidence="2 11">Belongs to the cation transport ATPase (P-type) (TC 3.A.3) family. Type IB subfamily.</text>
</comment>
<dbReference type="InterPro" id="IPR018303">
    <property type="entry name" value="ATPase_P-typ_P_site"/>
</dbReference>
<evidence type="ECO:0000256" key="4">
    <source>
        <dbReference type="ARBA" id="ARBA00022692"/>
    </source>
</evidence>
<dbReference type="NCBIfam" id="TIGR01525">
    <property type="entry name" value="ATPase-IB_hvy"/>
    <property type="match status" value="1"/>
</dbReference>
<dbReference type="PANTHER" id="PTHR48085">
    <property type="entry name" value="CADMIUM/ZINC-TRANSPORTING ATPASE HMA2-RELATED"/>
    <property type="match status" value="1"/>
</dbReference>
<dbReference type="NCBIfam" id="TIGR01494">
    <property type="entry name" value="ATPase_P-type"/>
    <property type="match status" value="1"/>
</dbReference>
<dbReference type="Gene3D" id="3.40.50.1000">
    <property type="entry name" value="HAD superfamily/HAD-like"/>
    <property type="match status" value="1"/>
</dbReference>
<feature type="transmembrane region" description="Helical" evidence="11">
    <location>
        <begin position="599"/>
        <end position="616"/>
    </location>
</feature>
<feature type="transmembrane region" description="Helical" evidence="11">
    <location>
        <begin position="237"/>
        <end position="256"/>
    </location>
</feature>
<dbReference type="GO" id="GO:0016887">
    <property type="term" value="F:ATP hydrolysis activity"/>
    <property type="evidence" value="ECO:0007669"/>
    <property type="project" value="InterPro"/>
</dbReference>
<evidence type="ECO:0000256" key="7">
    <source>
        <dbReference type="ARBA" id="ARBA00022989"/>
    </source>
</evidence>
<keyword evidence="5 11" id="KW-0479">Metal-binding</keyword>
<feature type="transmembrane region" description="Helical" evidence="11">
    <location>
        <begin position="35"/>
        <end position="52"/>
    </location>
</feature>
<dbReference type="InterPro" id="IPR044492">
    <property type="entry name" value="P_typ_ATPase_HD_dom"/>
</dbReference>
<dbReference type="SUPFAM" id="SSF81653">
    <property type="entry name" value="Calcium ATPase, transduction domain A"/>
    <property type="match status" value="1"/>
</dbReference>
<dbReference type="GO" id="GO:0005524">
    <property type="term" value="F:ATP binding"/>
    <property type="evidence" value="ECO:0007669"/>
    <property type="project" value="UniProtKB-UniRule"/>
</dbReference>
<keyword evidence="11" id="KW-0067">ATP-binding</keyword>
<comment type="catalytic activity">
    <reaction evidence="10">
        <text>Cd(2+)(in) + ATP + H2O = Cd(2+)(out) + ADP + phosphate + H(+)</text>
        <dbReference type="Rhea" id="RHEA:12132"/>
        <dbReference type="ChEBI" id="CHEBI:15377"/>
        <dbReference type="ChEBI" id="CHEBI:15378"/>
        <dbReference type="ChEBI" id="CHEBI:30616"/>
        <dbReference type="ChEBI" id="CHEBI:43474"/>
        <dbReference type="ChEBI" id="CHEBI:48775"/>
        <dbReference type="ChEBI" id="CHEBI:456216"/>
        <dbReference type="EC" id="7.2.2.21"/>
    </reaction>
</comment>
<name>A0A6N2UPH4_9FIRM</name>
<dbReference type="SFLD" id="SFLDG00002">
    <property type="entry name" value="C1.7:_P-type_atpase_like"/>
    <property type="match status" value="1"/>
</dbReference>
<feature type="domain" description="P-type ATPase A" evidence="12">
    <location>
        <begin position="123"/>
        <end position="217"/>
    </location>
</feature>
<dbReference type="InterPro" id="IPR059000">
    <property type="entry name" value="ATPase_P-type_domA"/>
</dbReference>
<dbReference type="AlphaFoldDB" id="A0A6N2UPH4"/>
<dbReference type="Gene3D" id="3.40.1110.10">
    <property type="entry name" value="Calcium-transporting ATPase, cytoplasmic domain N"/>
    <property type="match status" value="1"/>
</dbReference>
<dbReference type="InterPro" id="IPR008250">
    <property type="entry name" value="ATPase_P-typ_transduc_dom_A_sf"/>
</dbReference>
<dbReference type="PROSITE" id="PS00154">
    <property type="entry name" value="ATPASE_E1_E2"/>
    <property type="match status" value="1"/>
</dbReference>
<dbReference type="EMBL" id="CACRTG010000021">
    <property type="protein sequence ID" value="VYT19600.1"/>
    <property type="molecule type" value="Genomic_DNA"/>
</dbReference>
<accession>A0A6N2UPH4</accession>
<evidence type="ECO:0000256" key="8">
    <source>
        <dbReference type="ARBA" id="ARBA00023136"/>
    </source>
</evidence>
<feature type="transmembrane region" description="Helical" evidence="11">
    <location>
        <begin position="87"/>
        <end position="105"/>
    </location>
</feature>
<dbReference type="GO" id="GO:0008551">
    <property type="term" value="F:P-type cadmium transporter activity"/>
    <property type="evidence" value="ECO:0007669"/>
    <property type="project" value="UniProtKB-EC"/>
</dbReference>
<dbReference type="Pfam" id="PF00122">
    <property type="entry name" value="E1-E2_ATPase"/>
    <property type="match status" value="1"/>
</dbReference>
<dbReference type="SUPFAM" id="SSF81665">
    <property type="entry name" value="Calcium ATPase, transmembrane domain M"/>
    <property type="match status" value="1"/>
</dbReference>
<evidence type="ECO:0000256" key="2">
    <source>
        <dbReference type="ARBA" id="ARBA00006024"/>
    </source>
</evidence>
<dbReference type="EC" id="7.2.2.21" evidence="9"/>
<dbReference type="InterPro" id="IPR001757">
    <property type="entry name" value="P_typ_ATPase"/>
</dbReference>
<keyword evidence="11" id="KW-0547">Nucleotide-binding</keyword>
<evidence type="ECO:0000256" key="6">
    <source>
        <dbReference type="ARBA" id="ARBA00022967"/>
    </source>
</evidence>
<dbReference type="GO" id="GO:0005886">
    <property type="term" value="C:plasma membrane"/>
    <property type="evidence" value="ECO:0007669"/>
    <property type="project" value="UniProtKB-SubCell"/>
</dbReference>
<keyword evidence="3" id="KW-0104">Cadmium</keyword>
<evidence type="ECO:0000256" key="3">
    <source>
        <dbReference type="ARBA" id="ARBA00022539"/>
    </source>
</evidence>
<keyword evidence="13" id="KW-0378">Hydrolase</keyword>
<keyword evidence="11" id="KW-1003">Cell membrane</keyword>
<evidence type="ECO:0000256" key="9">
    <source>
        <dbReference type="ARBA" id="ARBA00039103"/>
    </source>
</evidence>
<dbReference type="PRINTS" id="PR00120">
    <property type="entry name" value="HATPASE"/>
</dbReference>
<dbReference type="GO" id="GO:0046872">
    <property type="term" value="F:metal ion binding"/>
    <property type="evidence" value="ECO:0007669"/>
    <property type="project" value="UniProtKB-KW"/>
</dbReference>
<reference evidence="13" key="1">
    <citation type="submission" date="2019-11" db="EMBL/GenBank/DDBJ databases">
        <authorList>
            <person name="Feng L."/>
        </authorList>
    </citation>
    <scope>NUCLEOTIDE SEQUENCE</scope>
    <source>
        <strain evidence="13">CnexileLFYP112</strain>
    </source>
</reference>
<evidence type="ECO:0000256" key="10">
    <source>
        <dbReference type="ARBA" id="ARBA00049338"/>
    </source>
</evidence>
<gene>
    <name evidence="13" type="primary">ziaA</name>
    <name evidence="13" type="ORF">CNLFYP112_02205</name>
</gene>